<keyword evidence="15" id="KW-1185">Reference proteome</keyword>
<evidence type="ECO:0000256" key="12">
    <source>
        <dbReference type="ARBA" id="ARBA00049097"/>
    </source>
</evidence>
<evidence type="ECO:0000256" key="2">
    <source>
        <dbReference type="ARBA" id="ARBA00002149"/>
    </source>
</evidence>
<comment type="pathway">
    <text evidence="3">Amine and polyamine biosynthesis; betaine biosynthesis via choline pathway; betaine aldehyde from choline (monooxygenase route): step 1/1.</text>
</comment>
<keyword evidence="11" id="KW-0411">Iron-sulfur</keyword>
<dbReference type="GO" id="GO:0019285">
    <property type="term" value="P:glycine betaine biosynthetic process from choline"/>
    <property type="evidence" value="ECO:0007669"/>
    <property type="project" value="UniProtKB-UniPathway"/>
</dbReference>
<dbReference type="SUPFAM" id="SSF50022">
    <property type="entry name" value="ISP domain"/>
    <property type="match status" value="1"/>
</dbReference>
<dbReference type="Gene3D" id="2.102.10.10">
    <property type="entry name" value="Rieske [2Fe-2S] iron-sulphur domain"/>
    <property type="match status" value="1"/>
</dbReference>
<protein>
    <recommendedName>
        <fullName evidence="6">Choline monooxygenase, chloroplastic</fullName>
        <ecNumber evidence="5">1.14.15.7</ecNumber>
    </recommendedName>
</protein>
<accession>A0A2S5BES2</accession>
<evidence type="ECO:0000256" key="6">
    <source>
        <dbReference type="ARBA" id="ARBA00014931"/>
    </source>
</evidence>
<dbReference type="Pfam" id="PF00848">
    <property type="entry name" value="Ring_hydroxyl_A"/>
    <property type="match status" value="1"/>
</dbReference>
<dbReference type="InterPro" id="IPR015879">
    <property type="entry name" value="Ring_hydroxy_dOase_asu_C_dom"/>
</dbReference>
<evidence type="ECO:0000256" key="8">
    <source>
        <dbReference type="ARBA" id="ARBA00022723"/>
    </source>
</evidence>
<dbReference type="STRING" id="741276.A0A2S5BES2"/>
<dbReference type="SUPFAM" id="SSF55961">
    <property type="entry name" value="Bet v1-like"/>
    <property type="match status" value="1"/>
</dbReference>
<comment type="catalytic activity">
    <reaction evidence="12">
        <text>choline + 2 reduced [2Fe-2S]-[ferredoxin] + O2 + 2 H(+) = betaine aldehyde hydrate + 2 oxidized [2Fe-2S]-[ferredoxin] + H2O</text>
        <dbReference type="Rhea" id="RHEA:17769"/>
        <dbReference type="Rhea" id="RHEA-COMP:10000"/>
        <dbReference type="Rhea" id="RHEA-COMP:10001"/>
        <dbReference type="ChEBI" id="CHEBI:15354"/>
        <dbReference type="ChEBI" id="CHEBI:15377"/>
        <dbReference type="ChEBI" id="CHEBI:15378"/>
        <dbReference type="ChEBI" id="CHEBI:15379"/>
        <dbReference type="ChEBI" id="CHEBI:15870"/>
        <dbReference type="ChEBI" id="CHEBI:33737"/>
        <dbReference type="ChEBI" id="CHEBI:33738"/>
        <dbReference type="EC" id="1.14.15.7"/>
    </reaction>
</comment>
<evidence type="ECO:0000256" key="7">
    <source>
        <dbReference type="ARBA" id="ARBA00022714"/>
    </source>
</evidence>
<evidence type="ECO:0000256" key="11">
    <source>
        <dbReference type="ARBA" id="ARBA00023014"/>
    </source>
</evidence>
<proteinExistence type="inferred from homology"/>
<dbReference type="InterPro" id="IPR001663">
    <property type="entry name" value="Rng_hydr_dOase-A"/>
</dbReference>
<keyword evidence="7" id="KW-0001">2Fe-2S</keyword>
<gene>
    <name evidence="14" type="ORF">BMF94_1635</name>
</gene>
<name>A0A2S5BES2_9BASI</name>
<dbReference type="InterPro" id="IPR036922">
    <property type="entry name" value="Rieske_2Fe-2S_sf"/>
</dbReference>
<evidence type="ECO:0000313" key="15">
    <source>
        <dbReference type="Proteomes" id="UP000237144"/>
    </source>
</evidence>
<dbReference type="GO" id="GO:0019133">
    <property type="term" value="F:choline monooxygenase activity"/>
    <property type="evidence" value="ECO:0007669"/>
    <property type="project" value="UniProtKB-EC"/>
</dbReference>
<feature type="domain" description="Rieske" evidence="13">
    <location>
        <begin position="50"/>
        <end position="158"/>
    </location>
</feature>
<dbReference type="GO" id="GO:0005506">
    <property type="term" value="F:iron ion binding"/>
    <property type="evidence" value="ECO:0007669"/>
    <property type="project" value="InterPro"/>
</dbReference>
<dbReference type="UniPathway" id="UPA00529">
    <property type="reaction ID" value="UER00430"/>
</dbReference>
<evidence type="ECO:0000259" key="13">
    <source>
        <dbReference type="PROSITE" id="PS51296"/>
    </source>
</evidence>
<dbReference type="PANTHER" id="PTHR43756">
    <property type="entry name" value="CHOLINE MONOOXYGENASE, CHLOROPLASTIC"/>
    <property type="match status" value="1"/>
</dbReference>
<reference evidence="14 15" key="1">
    <citation type="journal article" date="2018" name="Front. Microbiol.">
        <title>Prospects for Fungal Bioremediation of Acidic Radioactive Waste Sites: Characterization and Genome Sequence of Rhodotorula taiwanensis MD1149.</title>
        <authorList>
            <person name="Tkavc R."/>
            <person name="Matrosova V.Y."/>
            <person name="Grichenko O.E."/>
            <person name="Gostincar C."/>
            <person name="Volpe R.P."/>
            <person name="Klimenkova P."/>
            <person name="Gaidamakova E.K."/>
            <person name="Zhou C.E."/>
            <person name="Stewart B.J."/>
            <person name="Lyman M.G."/>
            <person name="Malfatti S.A."/>
            <person name="Rubinfeld B."/>
            <person name="Courtot M."/>
            <person name="Singh J."/>
            <person name="Dalgard C.L."/>
            <person name="Hamilton T."/>
            <person name="Frey K.G."/>
            <person name="Gunde-Cimerman N."/>
            <person name="Dugan L."/>
            <person name="Daly M.J."/>
        </authorList>
    </citation>
    <scope>NUCLEOTIDE SEQUENCE [LARGE SCALE GENOMIC DNA]</scope>
    <source>
        <strain evidence="14 15">MD1149</strain>
    </source>
</reference>
<dbReference type="OrthoDB" id="426882at2759"/>
<dbReference type="CDD" id="cd00680">
    <property type="entry name" value="RHO_alpha_C"/>
    <property type="match status" value="1"/>
</dbReference>
<dbReference type="CDD" id="cd03469">
    <property type="entry name" value="Rieske_RO_Alpha_N"/>
    <property type="match status" value="1"/>
</dbReference>
<dbReference type="PANTHER" id="PTHR43756:SF5">
    <property type="entry name" value="CHOLINE MONOOXYGENASE, CHLOROPLASTIC"/>
    <property type="match status" value="1"/>
</dbReference>
<keyword evidence="10" id="KW-0408">Iron</keyword>
<dbReference type="PRINTS" id="PR00090">
    <property type="entry name" value="RNGDIOXGNASE"/>
</dbReference>
<dbReference type="PROSITE" id="PS51296">
    <property type="entry name" value="RIESKE"/>
    <property type="match status" value="1"/>
</dbReference>
<comment type="caution">
    <text evidence="14">The sequence shown here is derived from an EMBL/GenBank/DDBJ whole genome shotgun (WGS) entry which is preliminary data.</text>
</comment>
<dbReference type="GO" id="GO:0051537">
    <property type="term" value="F:2 iron, 2 sulfur cluster binding"/>
    <property type="evidence" value="ECO:0007669"/>
    <property type="project" value="UniProtKB-KW"/>
</dbReference>
<organism evidence="14 15">
    <name type="scientific">Rhodotorula taiwanensis</name>
    <dbReference type="NCBI Taxonomy" id="741276"/>
    <lineage>
        <taxon>Eukaryota</taxon>
        <taxon>Fungi</taxon>
        <taxon>Dikarya</taxon>
        <taxon>Basidiomycota</taxon>
        <taxon>Pucciniomycotina</taxon>
        <taxon>Microbotryomycetes</taxon>
        <taxon>Sporidiobolales</taxon>
        <taxon>Sporidiobolaceae</taxon>
        <taxon>Rhodotorula</taxon>
    </lineage>
</organism>
<comment type="cofactor">
    <cofactor evidence="1">
        <name>Fe cation</name>
        <dbReference type="ChEBI" id="CHEBI:24875"/>
    </cofactor>
</comment>
<dbReference type="EC" id="1.14.15.7" evidence="5"/>
<evidence type="ECO:0000313" key="14">
    <source>
        <dbReference type="EMBL" id="POY75265.1"/>
    </source>
</evidence>
<dbReference type="AlphaFoldDB" id="A0A2S5BES2"/>
<sequence>MSSYLASFLGRGKQTAAGRDGVENATMPASFYTSEAVWRLEQRAIFSRMWLLCCHERFLDEPGKYQLMNIAGLSFFVIRSKDGQIRAFHNVCRHRGFPLLDPTPEGAAEPAETKGKRSILACMYHGYKFQTDGSLFRAPHFQEVPGFDPKEHSLYPLRVHVDANGFVYANADMSDDALSWSDQFGEFDKQERLQKVEWEDYNYELSWSMENAPYNWKVLVDNYSECLHCPFTHPGFVKTTDLDTYKVEGSKGIMAHSVDAKPGALTPGTDADKFAFNFISPAASHTITPMYWYHMRIVPITTRTCTVLYDVYRHKDCTDEVFKENHDFFVHVESEDKMLCANVQRNLERGTYNSGPLHPDRESGVIYFHANHLKTLRDHFDKEKQAGREIRGGTHLYRGKETEADAFASELESCGGSCAGGAAVEW</sequence>
<keyword evidence="8" id="KW-0479">Metal-binding</keyword>
<comment type="function">
    <text evidence="2">Catalyzes the first step of the osmoprotectant glycine betaine synthesis.</text>
</comment>
<keyword evidence="9" id="KW-0560">Oxidoreductase</keyword>
<evidence type="ECO:0000256" key="9">
    <source>
        <dbReference type="ARBA" id="ARBA00023002"/>
    </source>
</evidence>
<evidence type="ECO:0000256" key="3">
    <source>
        <dbReference type="ARBA" id="ARBA00004866"/>
    </source>
</evidence>
<evidence type="ECO:0000256" key="4">
    <source>
        <dbReference type="ARBA" id="ARBA00010848"/>
    </source>
</evidence>
<dbReference type="Gene3D" id="3.90.380.10">
    <property type="entry name" value="Naphthalene 1,2-dioxygenase Alpha Subunit, Chain A, domain 1"/>
    <property type="match status" value="2"/>
</dbReference>
<evidence type="ECO:0000256" key="10">
    <source>
        <dbReference type="ARBA" id="ARBA00023004"/>
    </source>
</evidence>
<evidence type="ECO:0000256" key="1">
    <source>
        <dbReference type="ARBA" id="ARBA00001962"/>
    </source>
</evidence>
<dbReference type="InterPro" id="IPR017941">
    <property type="entry name" value="Rieske_2Fe-2S"/>
</dbReference>
<comment type="similarity">
    <text evidence="4">Belongs to the choline monooxygenase family.</text>
</comment>
<dbReference type="Pfam" id="PF00355">
    <property type="entry name" value="Rieske"/>
    <property type="match status" value="1"/>
</dbReference>
<evidence type="ECO:0000256" key="5">
    <source>
        <dbReference type="ARBA" id="ARBA00012763"/>
    </source>
</evidence>
<dbReference type="EMBL" id="PJQD01000018">
    <property type="protein sequence ID" value="POY75265.1"/>
    <property type="molecule type" value="Genomic_DNA"/>
</dbReference>
<dbReference type="Proteomes" id="UP000237144">
    <property type="component" value="Unassembled WGS sequence"/>
</dbReference>